<keyword evidence="2" id="KW-1185">Reference proteome</keyword>
<comment type="caution">
    <text evidence="1">The sequence shown here is derived from an EMBL/GenBank/DDBJ whole genome shotgun (WGS) entry which is preliminary data.</text>
</comment>
<dbReference type="EMBL" id="LXSQ01000007">
    <property type="protein sequence ID" value="OAM44104.1"/>
    <property type="molecule type" value="Genomic_DNA"/>
</dbReference>
<evidence type="ECO:0000313" key="1">
    <source>
        <dbReference type="EMBL" id="OAM44104.1"/>
    </source>
</evidence>
<name>A0A1B6W173_9NEIS</name>
<dbReference type="STRING" id="1795832.A7Q00_02455"/>
<gene>
    <name evidence="1" type="ORF">A7Q00_02455</name>
</gene>
<proteinExistence type="predicted"/>
<reference evidence="2" key="1">
    <citation type="submission" date="2016-05" db="EMBL/GenBank/DDBJ databases">
        <title>Draft genome of Corynebacterium afermentans subsp. afermentans LCDC 88199T.</title>
        <authorList>
            <person name="Bernier A.-M."/>
            <person name="Bernard K."/>
        </authorList>
    </citation>
    <scope>NUCLEOTIDE SEQUENCE [LARGE SCALE GENOMIC DNA]</scope>
    <source>
        <strain evidence="2">NML130454</strain>
    </source>
</reference>
<dbReference type="OrthoDB" id="8607340at2"/>
<organism evidence="1 2">
    <name type="scientific">Eikenella halliae</name>
    <dbReference type="NCBI Taxonomy" id="1795832"/>
    <lineage>
        <taxon>Bacteria</taxon>
        <taxon>Pseudomonadati</taxon>
        <taxon>Pseudomonadota</taxon>
        <taxon>Betaproteobacteria</taxon>
        <taxon>Neisseriales</taxon>
        <taxon>Neisseriaceae</taxon>
        <taxon>Eikenella</taxon>
    </lineage>
</organism>
<accession>A0A1B6W173</accession>
<dbReference type="Proteomes" id="UP000077726">
    <property type="component" value="Unassembled WGS sequence"/>
</dbReference>
<sequence length="137" mass="16191">MKTFKISPNYLRHFLDISPFYYSEELYPELTALNLANSSSVRRWAHEYLRPHFLGFPIARQIRIKESFRYGLNFWPDDTLQRCAEEWLDPTGQTPIRKRCEEIWNDLFDGEYFGIDNPAAYQIVTTPPGDPFGHIVD</sequence>
<protein>
    <submittedName>
        <fullName evidence="1">Uncharacterized protein</fullName>
    </submittedName>
</protein>
<evidence type="ECO:0000313" key="2">
    <source>
        <dbReference type="Proteomes" id="UP000077726"/>
    </source>
</evidence>
<dbReference type="RefSeq" id="WP_064089066.1">
    <property type="nucleotide sequence ID" value="NZ_LXSQ01000007.1"/>
</dbReference>
<dbReference type="AlphaFoldDB" id="A0A1B6W173"/>